<evidence type="ECO:0000256" key="1">
    <source>
        <dbReference type="ARBA" id="ARBA00007905"/>
    </source>
</evidence>
<name>A0A392W8J1_9FABA</name>
<comment type="similarity">
    <text evidence="1">Belongs to the aldo/keto reductase family.</text>
</comment>
<dbReference type="Pfam" id="PF00248">
    <property type="entry name" value="Aldo_ket_red"/>
    <property type="match status" value="1"/>
</dbReference>
<dbReference type="GO" id="GO:0016616">
    <property type="term" value="F:oxidoreductase activity, acting on the CH-OH group of donors, NAD or NADP as acceptor"/>
    <property type="evidence" value="ECO:0007669"/>
    <property type="project" value="UniProtKB-ARBA"/>
</dbReference>
<evidence type="ECO:0000256" key="2">
    <source>
        <dbReference type="ARBA" id="ARBA00022857"/>
    </source>
</evidence>
<proteinExistence type="inferred from homology"/>
<dbReference type="PANTHER" id="PTHR43827:SF3">
    <property type="entry name" value="NADP-DEPENDENT OXIDOREDUCTASE DOMAIN-CONTAINING PROTEIN"/>
    <property type="match status" value="1"/>
</dbReference>
<keyword evidence="3" id="KW-0560">Oxidoreductase</keyword>
<evidence type="ECO:0000313" key="6">
    <source>
        <dbReference type="Proteomes" id="UP000265520"/>
    </source>
</evidence>
<keyword evidence="6" id="KW-1185">Reference proteome</keyword>
<sequence>NTLMEQKAIPAVMLNSGHTMPMFAFGTTAVLLPPNDELIPIIIDAIQAGYRHFDTAAMYGSEEALGLA</sequence>
<accession>A0A392W8J1</accession>
<dbReference type="AlphaFoldDB" id="A0A392W8J1"/>
<dbReference type="Gene3D" id="3.20.20.100">
    <property type="entry name" value="NADP-dependent oxidoreductase domain"/>
    <property type="match status" value="1"/>
</dbReference>
<organism evidence="5 6">
    <name type="scientific">Trifolium medium</name>
    <dbReference type="NCBI Taxonomy" id="97028"/>
    <lineage>
        <taxon>Eukaryota</taxon>
        <taxon>Viridiplantae</taxon>
        <taxon>Streptophyta</taxon>
        <taxon>Embryophyta</taxon>
        <taxon>Tracheophyta</taxon>
        <taxon>Spermatophyta</taxon>
        <taxon>Magnoliopsida</taxon>
        <taxon>eudicotyledons</taxon>
        <taxon>Gunneridae</taxon>
        <taxon>Pentapetalae</taxon>
        <taxon>rosids</taxon>
        <taxon>fabids</taxon>
        <taxon>Fabales</taxon>
        <taxon>Fabaceae</taxon>
        <taxon>Papilionoideae</taxon>
        <taxon>50 kb inversion clade</taxon>
        <taxon>NPAAA clade</taxon>
        <taxon>Hologalegina</taxon>
        <taxon>IRL clade</taxon>
        <taxon>Trifolieae</taxon>
        <taxon>Trifolium</taxon>
    </lineage>
</organism>
<dbReference type="InterPro" id="IPR018170">
    <property type="entry name" value="Aldo/ket_reductase_CS"/>
</dbReference>
<feature type="domain" description="NADP-dependent oxidoreductase" evidence="4">
    <location>
        <begin position="34"/>
        <end position="67"/>
    </location>
</feature>
<dbReference type="EMBL" id="LXQA011373318">
    <property type="protein sequence ID" value="MCI95010.1"/>
    <property type="molecule type" value="Genomic_DNA"/>
</dbReference>
<evidence type="ECO:0000259" key="4">
    <source>
        <dbReference type="Pfam" id="PF00248"/>
    </source>
</evidence>
<dbReference type="InterPro" id="IPR023210">
    <property type="entry name" value="NADP_OxRdtase_dom"/>
</dbReference>
<keyword evidence="2" id="KW-0521">NADP</keyword>
<dbReference type="SUPFAM" id="SSF51430">
    <property type="entry name" value="NAD(P)-linked oxidoreductase"/>
    <property type="match status" value="1"/>
</dbReference>
<feature type="non-terminal residue" evidence="5">
    <location>
        <position position="68"/>
    </location>
</feature>
<dbReference type="InterPro" id="IPR036812">
    <property type="entry name" value="NAD(P)_OxRdtase_dom_sf"/>
</dbReference>
<feature type="non-terminal residue" evidence="5">
    <location>
        <position position="1"/>
    </location>
</feature>
<dbReference type="Proteomes" id="UP000265520">
    <property type="component" value="Unassembled WGS sequence"/>
</dbReference>
<dbReference type="InterPro" id="IPR020471">
    <property type="entry name" value="AKR"/>
</dbReference>
<evidence type="ECO:0000256" key="3">
    <source>
        <dbReference type="ARBA" id="ARBA00023002"/>
    </source>
</evidence>
<comment type="caution">
    <text evidence="5">The sequence shown here is derived from an EMBL/GenBank/DDBJ whole genome shotgun (WGS) entry which is preliminary data.</text>
</comment>
<protein>
    <submittedName>
        <fullName evidence="5">Methylecgonone reductase-like</fullName>
    </submittedName>
</protein>
<evidence type="ECO:0000313" key="5">
    <source>
        <dbReference type="EMBL" id="MCI95010.1"/>
    </source>
</evidence>
<reference evidence="5 6" key="1">
    <citation type="journal article" date="2018" name="Front. Plant Sci.">
        <title>Red Clover (Trifolium pratense) and Zigzag Clover (T. medium) - A Picture of Genomic Similarities and Differences.</title>
        <authorList>
            <person name="Dluhosova J."/>
            <person name="Istvanek J."/>
            <person name="Nedelnik J."/>
            <person name="Repkova J."/>
        </authorList>
    </citation>
    <scope>NUCLEOTIDE SEQUENCE [LARGE SCALE GENOMIC DNA]</scope>
    <source>
        <strain evidence="6">cv. 10/8</strain>
        <tissue evidence="5">Leaf</tissue>
    </source>
</reference>
<dbReference type="PROSITE" id="PS00798">
    <property type="entry name" value="ALDOKETO_REDUCTASE_1"/>
    <property type="match status" value="1"/>
</dbReference>
<dbReference type="PANTHER" id="PTHR43827">
    <property type="entry name" value="2,5-DIKETO-D-GLUCONIC ACID REDUCTASE"/>
    <property type="match status" value="1"/>
</dbReference>